<dbReference type="InParanoid" id="A0A0Q0RQG1"/>
<organism evidence="1 2">
    <name type="scientific">Acidiplasma cupricumulans</name>
    <dbReference type="NCBI Taxonomy" id="312540"/>
    <lineage>
        <taxon>Archaea</taxon>
        <taxon>Methanobacteriati</taxon>
        <taxon>Thermoplasmatota</taxon>
        <taxon>Thermoplasmata</taxon>
        <taxon>Thermoplasmatales</taxon>
        <taxon>Ferroplasmaceae</taxon>
        <taxon>Acidiplasma</taxon>
    </lineage>
</organism>
<dbReference type="AlphaFoldDB" id="A0A0Q0RQG1"/>
<comment type="caution">
    <text evidence="1">The sequence shown here is derived from an EMBL/GenBank/DDBJ whole genome shotgun (WGS) entry which is preliminary data.</text>
</comment>
<keyword evidence="2" id="KW-1185">Reference proteome</keyword>
<evidence type="ECO:0008006" key="3">
    <source>
        <dbReference type="Google" id="ProtNLM"/>
    </source>
</evidence>
<accession>A0A0Q0RQG1</accession>
<protein>
    <recommendedName>
        <fullName evidence="3">ParB/Sulfiredoxin domain-containing protein</fullName>
    </recommendedName>
</protein>
<name>A0A0Q0RQG1_9ARCH</name>
<sequence length="338" mass="39695">MPTENSEVPENINNNWKKINIETMKVKLDPNNPRLDLDENADQEVIRKALFDHEDIIGLIDSITENGGLFPGENIIVLNKDTNYIVLEGNRRVCAIQCMINPNLAPIKYRDEIKNLIRDFNINKLNNLEVDVAPSWEAAQKIITSRHTEYQIKKWSYISKWRRDYKEFLKTGNTHQVSQIFGEDENQVIKNLHNYAFIIYILNMPIWTEIERNKLSSNDLKASLLEREMPKDVENVLGITFDPKNHSLLTSMDREKFNYVLTKFIRSLFLDGTPQITTRTNREIVKKYVNDWIKEYEDGHEDLKLKLNDDMTKNQIQNKSKLIACPNLHNLFDNCHIY</sequence>
<evidence type="ECO:0000313" key="2">
    <source>
        <dbReference type="Proteomes" id="UP000050301"/>
    </source>
</evidence>
<dbReference type="EMBL" id="LKBH01000248">
    <property type="protein sequence ID" value="KQB34497.1"/>
    <property type="molecule type" value="Genomic_DNA"/>
</dbReference>
<evidence type="ECO:0000313" key="1">
    <source>
        <dbReference type="EMBL" id="KQB34497.1"/>
    </source>
</evidence>
<proteinExistence type="predicted"/>
<reference evidence="1 2" key="1">
    <citation type="submission" date="2015-09" db="EMBL/GenBank/DDBJ databases">
        <title>Heavy metals and arsenic resistance mechanisms in polyextremophilic archaea of the family Ferroplasmaceae.</title>
        <authorList>
            <person name="Bulaev A.G."/>
            <person name="Kanygina A.V."/>
        </authorList>
    </citation>
    <scope>NUCLEOTIDE SEQUENCE [LARGE SCALE GENOMIC DNA]</scope>
    <source>
        <strain evidence="1 2">BH2</strain>
    </source>
</reference>
<gene>
    <name evidence="1" type="ORF">AOG55_00780</name>
</gene>
<dbReference type="Proteomes" id="UP000050301">
    <property type="component" value="Unassembled WGS sequence"/>
</dbReference>
<dbReference type="RefSeq" id="WP_055041064.1">
    <property type="nucleotide sequence ID" value="NZ_LKBH01000248.1"/>
</dbReference>